<organism evidence="3 4">
    <name type="scientific">Pythium insidiosum</name>
    <name type="common">Pythiosis disease agent</name>
    <dbReference type="NCBI Taxonomy" id="114742"/>
    <lineage>
        <taxon>Eukaryota</taxon>
        <taxon>Sar</taxon>
        <taxon>Stramenopiles</taxon>
        <taxon>Oomycota</taxon>
        <taxon>Peronosporomycetes</taxon>
        <taxon>Pythiales</taxon>
        <taxon>Pythiaceae</taxon>
        <taxon>Pythium</taxon>
    </lineage>
</organism>
<evidence type="ECO:0000256" key="1">
    <source>
        <dbReference type="SAM" id="MobiDB-lite"/>
    </source>
</evidence>
<accession>A0AAD5LUE2</accession>
<sequence>MRAARLAVVLALGAALQERLVAGLPLEFNPVTRGGDTLCLSRNHPAVGAELEDTSAAEAEIRELPESIVLAIEVAAAGGANASETSPRATDVGTVETPGFEATEPRQSRRLEATNADLQRLEQHFGASMDRNIRTLPGQGSVEPTPWPSSYWPMFQDGINFVWSNGEPSPSEKYAMAHGLDPKQFSDTVSRTTGIDSMGSRRSCQSDGDCSSLRDGSRCGRRAGASAGRCIPAWFGICHAWAPAAILEPEPRCPVTVNGVTFRAFDIKALITELYDGANLPTVFTGARFNGRDNEPNNRDQYGRFRDPTRRDIGPGFFHIAVANIMGHRQQSFIVDVSAGAEVWNQPVKSYAVVESNKMTPREAAWRYYRTSSYPFNPSARSLQFIKNRFTWVVESNEDGPLVTTGRAAQSLRSEDYSYLLELDGDDNIIGGEWVGSSHTSHPDFLWFPTTKPAATLVTSVGLSYQNVSNLLAQSLQAQC</sequence>
<dbReference type="AlphaFoldDB" id="A0AAD5LUE2"/>
<gene>
    <name evidence="3" type="ORF">P43SY_010011</name>
</gene>
<dbReference type="Gene3D" id="3.30.40.240">
    <property type="entry name" value="Transglutaminase elicitor, body domain"/>
    <property type="match status" value="1"/>
</dbReference>
<keyword evidence="2" id="KW-0732">Signal</keyword>
<keyword evidence="4" id="KW-1185">Reference proteome</keyword>
<feature type="chain" id="PRO_5041994439" description="Elicitor-like transglutaminase" evidence="2">
    <location>
        <begin position="24"/>
        <end position="480"/>
    </location>
</feature>
<feature type="region of interest" description="Disordered" evidence="1">
    <location>
        <begin position="81"/>
        <end position="105"/>
    </location>
</feature>
<dbReference type="Proteomes" id="UP001209570">
    <property type="component" value="Unassembled WGS sequence"/>
</dbReference>
<comment type="caution">
    <text evidence="3">The sequence shown here is derived from an EMBL/GenBank/DDBJ whole genome shotgun (WGS) entry which is preliminary data.</text>
</comment>
<name>A0AAD5LUE2_PYTIN</name>
<protein>
    <recommendedName>
        <fullName evidence="5">Elicitor-like transglutaminase</fullName>
    </recommendedName>
</protein>
<proteinExistence type="predicted"/>
<evidence type="ECO:0008006" key="5">
    <source>
        <dbReference type="Google" id="ProtNLM"/>
    </source>
</evidence>
<evidence type="ECO:0000313" key="3">
    <source>
        <dbReference type="EMBL" id="KAJ0392633.1"/>
    </source>
</evidence>
<dbReference type="Pfam" id="PF16683">
    <property type="entry name" value="TGase_elicitor"/>
    <property type="match status" value="1"/>
</dbReference>
<reference evidence="3" key="1">
    <citation type="submission" date="2021-12" db="EMBL/GenBank/DDBJ databases">
        <title>Prjna785345.</title>
        <authorList>
            <person name="Rujirawat T."/>
            <person name="Krajaejun T."/>
        </authorList>
    </citation>
    <scope>NUCLEOTIDE SEQUENCE</scope>
    <source>
        <strain evidence="3">Pi057C3</strain>
    </source>
</reference>
<dbReference type="EMBL" id="JAKCXM010000597">
    <property type="protein sequence ID" value="KAJ0392633.1"/>
    <property type="molecule type" value="Genomic_DNA"/>
</dbReference>
<evidence type="ECO:0000313" key="4">
    <source>
        <dbReference type="Proteomes" id="UP001209570"/>
    </source>
</evidence>
<evidence type="ECO:0000256" key="2">
    <source>
        <dbReference type="SAM" id="SignalP"/>
    </source>
</evidence>
<dbReference type="InterPro" id="IPR032048">
    <property type="entry name" value="TGase_elicitor"/>
</dbReference>
<feature type="signal peptide" evidence="2">
    <location>
        <begin position="1"/>
        <end position="23"/>
    </location>
</feature>
<dbReference type="GO" id="GO:0016755">
    <property type="term" value="F:aminoacyltransferase activity"/>
    <property type="evidence" value="ECO:0007669"/>
    <property type="project" value="InterPro"/>
</dbReference>